<dbReference type="GeneID" id="108436722"/>
<dbReference type="STRING" id="42514.ENSPNAP00000016918"/>
<dbReference type="Ensembl" id="ENSPNAT00000025539.2">
    <property type="protein sequence ID" value="ENSPNAP00000016918.1"/>
    <property type="gene ID" value="ENSPNAG00000023114.2"/>
</dbReference>
<feature type="region of interest" description="Disordered" evidence="2">
    <location>
        <begin position="238"/>
        <end position="323"/>
    </location>
</feature>
<dbReference type="OMA" id="PWKRSSY"/>
<dbReference type="Proteomes" id="UP001501920">
    <property type="component" value="Chromosome 8"/>
</dbReference>
<evidence type="ECO:0000313" key="4">
    <source>
        <dbReference type="Proteomes" id="UP001501920"/>
    </source>
</evidence>
<organism evidence="3 4">
    <name type="scientific">Pygocentrus nattereri</name>
    <name type="common">Red-bellied piranha</name>
    <dbReference type="NCBI Taxonomy" id="42514"/>
    <lineage>
        <taxon>Eukaryota</taxon>
        <taxon>Metazoa</taxon>
        <taxon>Chordata</taxon>
        <taxon>Craniata</taxon>
        <taxon>Vertebrata</taxon>
        <taxon>Euteleostomi</taxon>
        <taxon>Actinopterygii</taxon>
        <taxon>Neopterygii</taxon>
        <taxon>Teleostei</taxon>
        <taxon>Ostariophysi</taxon>
        <taxon>Characiformes</taxon>
        <taxon>Characoidei</taxon>
        <taxon>Pygocentrus</taxon>
    </lineage>
</organism>
<evidence type="ECO:0000313" key="3">
    <source>
        <dbReference type="Ensembl" id="ENSPNAP00000016918.1"/>
    </source>
</evidence>
<dbReference type="InterPro" id="IPR029672">
    <property type="entry name" value="FAM199X_fam"/>
</dbReference>
<dbReference type="PANTHER" id="PTHR32003:SF1">
    <property type="entry name" value="PROTEIN FAM199X"/>
    <property type="match status" value="1"/>
</dbReference>
<dbReference type="RefSeq" id="XP_017568871.1">
    <property type="nucleotide sequence ID" value="XM_017713382.2"/>
</dbReference>
<reference evidence="3 4" key="1">
    <citation type="submission" date="2020-10" db="EMBL/GenBank/DDBJ databases">
        <title>Pygocentrus nattereri (red-bellied piranha) genome, fPygNat1, primary haplotype.</title>
        <authorList>
            <person name="Myers G."/>
            <person name="Meyer A."/>
            <person name="Karagic N."/>
            <person name="Pippel M."/>
            <person name="Winkler S."/>
            <person name="Tracey A."/>
            <person name="Wood J."/>
            <person name="Formenti G."/>
            <person name="Howe K."/>
            <person name="Fedrigo O."/>
            <person name="Jarvis E.D."/>
        </authorList>
    </citation>
    <scope>NUCLEOTIDE SEQUENCE [LARGE SCALE GENOMIC DNA]</scope>
</reference>
<dbReference type="PANTHER" id="PTHR32003">
    <property type="entry name" value="PROTEIN FAM199X"/>
    <property type="match status" value="1"/>
</dbReference>
<dbReference type="OrthoDB" id="6365484at2759"/>
<dbReference type="CTD" id="139231"/>
<gene>
    <name evidence="3" type="primary">FAM199X</name>
</gene>
<evidence type="ECO:0008006" key="5">
    <source>
        <dbReference type="Google" id="ProtNLM"/>
    </source>
</evidence>
<name>A0A3B4D030_PYGNA</name>
<keyword evidence="4" id="KW-1185">Reference proteome</keyword>
<evidence type="ECO:0000256" key="2">
    <source>
        <dbReference type="SAM" id="MobiDB-lite"/>
    </source>
</evidence>
<reference evidence="3" key="3">
    <citation type="submission" date="2025-09" db="UniProtKB">
        <authorList>
            <consortium name="Ensembl"/>
        </authorList>
    </citation>
    <scope>IDENTIFICATION</scope>
</reference>
<dbReference type="GeneTree" id="ENSGT00440000033895"/>
<accession>A0A3B4D030</accession>
<feature type="compositionally biased region" description="Low complexity" evidence="2">
    <location>
        <begin position="258"/>
        <end position="298"/>
    </location>
</feature>
<evidence type="ECO:0000256" key="1">
    <source>
        <dbReference type="ARBA" id="ARBA00009319"/>
    </source>
</evidence>
<sequence length="374" mass="41547">MSDDLYEKFLAPEEPFPLLSQRGNLSEDGTLDVSDFGCQLSSCHRTDPLRRFHSNRWNLTSCGTSVASSECSEELFSSVSVGDQEDCYSLLDDQELTSFDLFPEGSVCSDVSSSISTYWDWSDSEFEWQLPGSDIASGSDVLSDIIPSVPSSPCLVSKRKNKSHGNLDELPWSAMTNDEQVEYIEYLSRKVSTEMGLREQLDIIKIIDPSAQISPTDSEFIIELNCLTDEKLKQVRNYIREHSPRQRPGSTRDSWKRSVASSGSASGVSAHSSSNASMVSSASSSTGSTGSNSSTNISRAHSDGNLATAAERIRDSKKRSKQRKLQQKALRKRQLKEQRQARKERLSGLFLNEEVLSLKVTEEEDHGDDVDVLM</sequence>
<comment type="similarity">
    <text evidence="1">Belongs to the FAM199 family.</text>
</comment>
<protein>
    <recommendedName>
        <fullName evidence="5">Protein FAM199X</fullName>
    </recommendedName>
</protein>
<proteinExistence type="inferred from homology"/>
<dbReference type="AlphaFoldDB" id="A0A3B4D030"/>
<dbReference type="Pfam" id="PF15814">
    <property type="entry name" value="FAM199X"/>
    <property type="match status" value="1"/>
</dbReference>
<reference evidence="3" key="2">
    <citation type="submission" date="2025-08" db="UniProtKB">
        <authorList>
            <consortium name="Ensembl"/>
        </authorList>
    </citation>
    <scope>IDENTIFICATION</scope>
</reference>